<gene>
    <name evidence="3" type="primary">tnpB</name>
    <name evidence="3" type="ORF">GCM10017653_37910</name>
</gene>
<dbReference type="Gene3D" id="1.10.1180.10">
    <property type="entry name" value="B transposition protein, C-terminal domain"/>
    <property type="match status" value="1"/>
</dbReference>
<evidence type="ECO:0000259" key="1">
    <source>
        <dbReference type="Pfam" id="PF09077"/>
    </source>
</evidence>
<accession>A0A9W6NCM2</accession>
<dbReference type="GO" id="GO:0003677">
    <property type="term" value="F:DNA binding"/>
    <property type="evidence" value="ECO:0007669"/>
    <property type="project" value="InterPro"/>
</dbReference>
<proteinExistence type="predicted"/>
<dbReference type="SUPFAM" id="SSF47681">
    <property type="entry name" value="C-terminal domain of B transposition protein"/>
    <property type="match status" value="1"/>
</dbReference>
<dbReference type="InterPro" id="IPR052026">
    <property type="entry name" value="ExeA_AAA_ATPase_DNA-bind"/>
</dbReference>
<dbReference type="EMBL" id="BSFM01000017">
    <property type="protein sequence ID" value="GLK85721.1"/>
    <property type="molecule type" value="Genomic_DNA"/>
</dbReference>
<feature type="domain" description="B transposition protein C-terminal" evidence="1">
    <location>
        <begin position="238"/>
        <end position="316"/>
    </location>
</feature>
<dbReference type="InterPro" id="IPR049945">
    <property type="entry name" value="AAA_22"/>
</dbReference>
<dbReference type="RefSeq" id="WP_213359444.1">
    <property type="nucleotide sequence ID" value="NZ_BSFM01000017.1"/>
</dbReference>
<dbReference type="Proteomes" id="UP001143330">
    <property type="component" value="Unassembled WGS sequence"/>
</dbReference>
<dbReference type="SUPFAM" id="SSF52540">
    <property type="entry name" value="P-loop containing nucleoside triphosphate hydrolases"/>
    <property type="match status" value="1"/>
</dbReference>
<protein>
    <submittedName>
        <fullName evidence="3">Transposase</fullName>
    </submittedName>
</protein>
<evidence type="ECO:0000259" key="2">
    <source>
        <dbReference type="Pfam" id="PF13401"/>
    </source>
</evidence>
<dbReference type="InterPro" id="IPR009084">
    <property type="entry name" value="B_transpositn_C"/>
</dbReference>
<dbReference type="Pfam" id="PF09077">
    <property type="entry name" value="Phage-MuB_C"/>
    <property type="match status" value="1"/>
</dbReference>
<reference evidence="3" key="1">
    <citation type="journal article" date="2014" name="Int. J. Syst. Evol. Microbiol.">
        <title>Complete genome sequence of Corynebacterium casei LMG S-19264T (=DSM 44701T), isolated from a smear-ripened cheese.</title>
        <authorList>
            <consortium name="US DOE Joint Genome Institute (JGI-PGF)"/>
            <person name="Walter F."/>
            <person name="Albersmeier A."/>
            <person name="Kalinowski J."/>
            <person name="Ruckert C."/>
        </authorList>
    </citation>
    <scope>NUCLEOTIDE SEQUENCE</scope>
    <source>
        <strain evidence="3">VKM B-2789</strain>
    </source>
</reference>
<dbReference type="InterPro" id="IPR010982">
    <property type="entry name" value="Lambda_DNA-bd_dom_sf"/>
</dbReference>
<feature type="domain" description="ORC1/DEAH AAA+ ATPase" evidence="2">
    <location>
        <begin position="107"/>
        <end position="216"/>
    </location>
</feature>
<dbReference type="AlphaFoldDB" id="A0A9W6NCM2"/>
<dbReference type="PANTHER" id="PTHR35894">
    <property type="entry name" value="GENERAL SECRETION PATHWAY PROTEIN A-RELATED"/>
    <property type="match status" value="1"/>
</dbReference>
<dbReference type="GO" id="GO:0006313">
    <property type="term" value="P:DNA transposition"/>
    <property type="evidence" value="ECO:0007669"/>
    <property type="project" value="InterPro"/>
</dbReference>
<dbReference type="InterPro" id="IPR027417">
    <property type="entry name" value="P-loop_NTPase"/>
</dbReference>
<comment type="caution">
    <text evidence="3">The sequence shown here is derived from an EMBL/GenBank/DDBJ whole genome shotgun (WGS) entry which is preliminary data.</text>
</comment>
<dbReference type="InterPro" id="IPR036733">
    <property type="entry name" value="B_transposit_C_sf"/>
</dbReference>
<dbReference type="GO" id="GO:0016887">
    <property type="term" value="F:ATP hydrolysis activity"/>
    <property type="evidence" value="ECO:0007669"/>
    <property type="project" value="InterPro"/>
</dbReference>
<dbReference type="Pfam" id="PF13401">
    <property type="entry name" value="AAA_22"/>
    <property type="match status" value="1"/>
</dbReference>
<name>A0A9W6NCM2_9HYPH</name>
<evidence type="ECO:0000313" key="4">
    <source>
        <dbReference type="Proteomes" id="UP001143330"/>
    </source>
</evidence>
<dbReference type="Gene3D" id="3.40.50.300">
    <property type="entry name" value="P-loop containing nucleotide triphosphate hydrolases"/>
    <property type="match status" value="1"/>
</dbReference>
<dbReference type="PANTHER" id="PTHR35894:SF5">
    <property type="entry name" value="MU-LIKE PROPHAGE FLUMU DNA TRANSPOSITION PROTEIN B"/>
    <property type="match status" value="1"/>
</dbReference>
<sequence>MLDKTKEDAAIDEAAIREEVRAIKDREGLSWQHIADESGVKHGTLTPFMGNTYRGDTGRVAADLQRWLETRREREHTAAVLPDVPSFIMTPTAQDVLSTLSFAQSAPDFGVIVGGAGIGKTTAIEHYARRNSNVWFLTADPSMEKAANVLSILAEELGVSERRNAFISRAISARVRGANGLVIVDEAQHLEAKAFDQLRTTVLDLGKCGIAVAGNESMLARLQGSADKRTQAFAQLHSRVGIRKMQHASKAADICLLLDAWGISDDDVKTLLKSIARKPGALRIMNKVIRLATMVSAAGSPSSISRKDVNTAWSQLSSVEI</sequence>
<evidence type="ECO:0000313" key="3">
    <source>
        <dbReference type="EMBL" id="GLK85721.1"/>
    </source>
</evidence>
<organism evidence="3 4">
    <name type="scientific">Ancylobacter defluvii</name>
    <dbReference type="NCBI Taxonomy" id="1282440"/>
    <lineage>
        <taxon>Bacteria</taxon>
        <taxon>Pseudomonadati</taxon>
        <taxon>Pseudomonadota</taxon>
        <taxon>Alphaproteobacteria</taxon>
        <taxon>Hyphomicrobiales</taxon>
        <taxon>Xanthobacteraceae</taxon>
        <taxon>Ancylobacter</taxon>
    </lineage>
</organism>
<dbReference type="Gene3D" id="1.10.260.40">
    <property type="entry name" value="lambda repressor-like DNA-binding domains"/>
    <property type="match status" value="1"/>
</dbReference>
<keyword evidence="4" id="KW-1185">Reference proteome</keyword>
<reference evidence="3" key="2">
    <citation type="submission" date="2023-01" db="EMBL/GenBank/DDBJ databases">
        <authorList>
            <person name="Sun Q."/>
            <person name="Evtushenko L."/>
        </authorList>
    </citation>
    <scope>NUCLEOTIDE SEQUENCE</scope>
    <source>
        <strain evidence="3">VKM B-2789</strain>
    </source>
</reference>